<evidence type="ECO:0000256" key="4">
    <source>
        <dbReference type="ARBA" id="ARBA00023054"/>
    </source>
</evidence>
<dbReference type="OrthoDB" id="342281at2759"/>
<dbReference type="InterPro" id="IPR045119">
    <property type="entry name" value="SUN1-5"/>
</dbReference>
<comment type="subcellular location">
    <subcellularLocation>
        <location evidence="1">Membrane</location>
    </subcellularLocation>
</comment>
<dbReference type="GO" id="GO:0043495">
    <property type="term" value="F:protein-membrane adaptor activity"/>
    <property type="evidence" value="ECO:0007669"/>
    <property type="project" value="TreeGrafter"/>
</dbReference>
<keyword evidence="4" id="KW-0175">Coiled coil</keyword>
<dbReference type="InterPro" id="IPR012919">
    <property type="entry name" value="SUN_dom"/>
</dbReference>
<evidence type="ECO:0000259" key="7">
    <source>
        <dbReference type="PROSITE" id="PS51469"/>
    </source>
</evidence>
<evidence type="ECO:0000256" key="6">
    <source>
        <dbReference type="SAM" id="MobiDB-lite"/>
    </source>
</evidence>
<gene>
    <name evidence="8" type="ORF">BINO364_LOCUS5864</name>
</gene>
<dbReference type="PANTHER" id="PTHR12911:SF8">
    <property type="entry name" value="KLAROID PROTEIN-RELATED"/>
    <property type="match status" value="1"/>
</dbReference>
<feature type="domain" description="SUN" evidence="7">
    <location>
        <begin position="611"/>
        <end position="781"/>
    </location>
</feature>
<keyword evidence="5" id="KW-0472">Membrane</keyword>
<protein>
    <recommendedName>
        <fullName evidence="7">SUN domain-containing protein</fullName>
    </recommendedName>
</protein>
<dbReference type="Proteomes" id="UP000838878">
    <property type="component" value="Chromosome 14"/>
</dbReference>
<dbReference type="FunFam" id="2.60.120.260:FF:000009">
    <property type="entry name" value="SUN domain-containing protein 1 isoform X1"/>
    <property type="match status" value="1"/>
</dbReference>
<evidence type="ECO:0000256" key="3">
    <source>
        <dbReference type="ARBA" id="ARBA00022989"/>
    </source>
</evidence>
<organism evidence="8 9">
    <name type="scientific">Brenthis ino</name>
    <name type="common">lesser marbled fritillary</name>
    <dbReference type="NCBI Taxonomy" id="405034"/>
    <lineage>
        <taxon>Eukaryota</taxon>
        <taxon>Metazoa</taxon>
        <taxon>Ecdysozoa</taxon>
        <taxon>Arthropoda</taxon>
        <taxon>Hexapoda</taxon>
        <taxon>Insecta</taxon>
        <taxon>Pterygota</taxon>
        <taxon>Neoptera</taxon>
        <taxon>Endopterygota</taxon>
        <taxon>Lepidoptera</taxon>
        <taxon>Glossata</taxon>
        <taxon>Ditrysia</taxon>
        <taxon>Papilionoidea</taxon>
        <taxon>Nymphalidae</taxon>
        <taxon>Heliconiinae</taxon>
        <taxon>Argynnini</taxon>
        <taxon>Brenthis</taxon>
    </lineage>
</organism>
<keyword evidence="9" id="KW-1185">Reference proteome</keyword>
<dbReference type="Gene3D" id="2.60.120.260">
    <property type="entry name" value="Galactose-binding domain-like"/>
    <property type="match status" value="1"/>
</dbReference>
<evidence type="ECO:0000256" key="2">
    <source>
        <dbReference type="ARBA" id="ARBA00022692"/>
    </source>
</evidence>
<keyword evidence="3" id="KW-1133">Transmembrane helix</keyword>
<keyword evidence="2" id="KW-0812">Transmembrane</keyword>
<dbReference type="AlphaFoldDB" id="A0A8J9YAS3"/>
<dbReference type="GO" id="GO:0034993">
    <property type="term" value="C:meiotic nuclear membrane microtubule tethering complex"/>
    <property type="evidence" value="ECO:0007669"/>
    <property type="project" value="TreeGrafter"/>
</dbReference>
<dbReference type="PROSITE" id="PS51469">
    <property type="entry name" value="SUN"/>
    <property type="match status" value="1"/>
</dbReference>
<accession>A0A8J9YAS3</accession>
<evidence type="ECO:0000256" key="1">
    <source>
        <dbReference type="ARBA" id="ARBA00004370"/>
    </source>
</evidence>
<evidence type="ECO:0000256" key="5">
    <source>
        <dbReference type="ARBA" id="ARBA00023136"/>
    </source>
</evidence>
<sequence>MVSLLTVTSGKHAELIVTKIKCCDRENCTEGEEHTHQKSGRKTPIKRSTPIKQVPPIKKTVQTVPEIEEVEPPPHRTRHSSRQAEKLIKTSDYSSEESLDRLKGHKKEIYQNEVNSQYERVSTSNQQYSTLTDVTFSPILLTHNVTRNSRSSRFSSPAYSACSTDSSFAEQALADASLLLEREPTTEHLPSRLYKMAEEYWNKYPKTDYTYSHLSRDRVELAPGLVAMPNMSRRPLSQARSLSGPVDEPDIAAKSVWQTSSLRKRFTSIDSSDDEGAYVRNGFTKTDERWWITRLIATVLTTITTSASNAYRKVVGPSHRYPYTDRRPAKSSIVSRTASAAATPFYWLYTVIKTIVTTTVTTITETISSSEVNESGKYARRYSENAVAKRRWWPWMLLFLLPTLGYGCYHYKDQILPNEDIVDTYKPPEIVHNSDLTKRVAALETWAVNVDNRLKFFDQKLSKIDNLEATVEQYSFKHLQQNLITILSNNDNSDAIAAKLKQHFDRNYVTNEQMQVLSQQIHERLINSWKPEMDEDTIRQIVQEYLRSTERRQMELIVEKVNEYVREVETRPAEVRMKVDLEEIKKMVVGMLDVYDADKTGLVDYALESAGGQIISTRCTELYQIKTKQYSILGLPVWWVYTSPRYALTPGAMPAECWAFQGFPGYLVLRTYAIIEVTGFSLEHMSRLLAVDGKIESAPKNFSVYGLHGELDSEPHLFGDYMYDANGTSIQYFPVKYPKTTNIGGVEYPVAYDIIELRVESNHGNPTYTCVYRFRVHGNPLNDIRQATEDSIRDSET</sequence>
<name>A0A8J9YAS3_9NEOP</name>
<dbReference type="PANTHER" id="PTHR12911">
    <property type="entry name" value="SAD1/UNC-84-LIKE PROTEIN-RELATED"/>
    <property type="match status" value="1"/>
</dbReference>
<feature type="non-terminal residue" evidence="8">
    <location>
        <position position="797"/>
    </location>
</feature>
<dbReference type="Pfam" id="PF07738">
    <property type="entry name" value="Sad1_UNC"/>
    <property type="match status" value="1"/>
</dbReference>
<reference evidence="8" key="1">
    <citation type="submission" date="2021-12" db="EMBL/GenBank/DDBJ databases">
        <authorList>
            <person name="Martin H S."/>
        </authorList>
    </citation>
    <scope>NUCLEOTIDE SEQUENCE</scope>
</reference>
<evidence type="ECO:0000313" key="8">
    <source>
        <dbReference type="EMBL" id="CAH0719535.1"/>
    </source>
</evidence>
<proteinExistence type="predicted"/>
<evidence type="ECO:0000313" key="9">
    <source>
        <dbReference type="Proteomes" id="UP000838878"/>
    </source>
</evidence>
<feature type="region of interest" description="Disordered" evidence="6">
    <location>
        <begin position="29"/>
        <end position="100"/>
    </location>
</feature>
<dbReference type="EMBL" id="OV170234">
    <property type="protein sequence ID" value="CAH0719535.1"/>
    <property type="molecule type" value="Genomic_DNA"/>
</dbReference>